<dbReference type="EMBL" id="JAACJN010000102">
    <property type="protein sequence ID" value="KAF5374400.1"/>
    <property type="molecule type" value="Genomic_DNA"/>
</dbReference>
<sequence>MADEYYEVGFVRCAQLDDKNNWQYQIHWLGWDDDNETLEPGRSVAAAGQALTDFWISLGADIIFSDHAANEVLAGSEKFMKKQIGECTAKEKALPLNPGPASIVPHVSGSIVPGTATSEIAPEIEIPFPEKPVADPRILWLPPDRIGLQADGREDNFQMACNALASIGLDGREFYIHVKKDRKELSETWYNEEECIICQINTGVQTIPTCKCRAKGFCRTCTVALLEQARSKDQHLQNGIACPICRKNVFLVAREWLYVHDSAARAAQMRIAKARRDKARRPQRRKNKQLNKKKKTSSSANEGELKFIYSCLQNIRRGNFFSMRSIFRVHLPAPIFQHAYSSQLVVFPKDFAILQSTHS</sequence>
<feature type="region of interest" description="Disordered" evidence="1">
    <location>
        <begin position="273"/>
        <end position="298"/>
    </location>
</feature>
<dbReference type="SUPFAM" id="SSF54160">
    <property type="entry name" value="Chromo domain-like"/>
    <property type="match status" value="1"/>
</dbReference>
<keyword evidence="3" id="KW-1185">Reference proteome</keyword>
<reference evidence="2 3" key="1">
    <citation type="journal article" date="2020" name="ISME J.">
        <title>Uncovering the hidden diversity of litter-decomposition mechanisms in mushroom-forming fungi.</title>
        <authorList>
            <person name="Floudas D."/>
            <person name="Bentzer J."/>
            <person name="Ahren D."/>
            <person name="Johansson T."/>
            <person name="Persson P."/>
            <person name="Tunlid A."/>
        </authorList>
    </citation>
    <scope>NUCLEOTIDE SEQUENCE [LARGE SCALE GENOMIC DNA]</scope>
    <source>
        <strain evidence="2 3">CBS 406.79</strain>
    </source>
</reference>
<organism evidence="2 3">
    <name type="scientific">Collybiopsis confluens</name>
    <dbReference type="NCBI Taxonomy" id="2823264"/>
    <lineage>
        <taxon>Eukaryota</taxon>
        <taxon>Fungi</taxon>
        <taxon>Dikarya</taxon>
        <taxon>Basidiomycota</taxon>
        <taxon>Agaricomycotina</taxon>
        <taxon>Agaricomycetes</taxon>
        <taxon>Agaricomycetidae</taxon>
        <taxon>Agaricales</taxon>
        <taxon>Marasmiineae</taxon>
        <taxon>Omphalotaceae</taxon>
        <taxon>Collybiopsis</taxon>
    </lineage>
</organism>
<dbReference type="Proteomes" id="UP000518752">
    <property type="component" value="Unassembled WGS sequence"/>
</dbReference>
<gene>
    <name evidence="2" type="ORF">D9757_011840</name>
</gene>
<dbReference type="AlphaFoldDB" id="A0A8H5H0Y2"/>
<name>A0A8H5H0Y2_9AGAR</name>
<comment type="caution">
    <text evidence="2">The sequence shown here is derived from an EMBL/GenBank/DDBJ whole genome shotgun (WGS) entry which is preliminary data.</text>
</comment>
<accession>A0A8H5H0Y2</accession>
<evidence type="ECO:0000313" key="3">
    <source>
        <dbReference type="Proteomes" id="UP000518752"/>
    </source>
</evidence>
<dbReference type="InterPro" id="IPR016197">
    <property type="entry name" value="Chromo-like_dom_sf"/>
</dbReference>
<dbReference type="Gene3D" id="2.40.50.40">
    <property type="match status" value="1"/>
</dbReference>
<protein>
    <recommendedName>
        <fullName evidence="4">RING-type domain-containing protein</fullName>
    </recommendedName>
</protein>
<evidence type="ECO:0008006" key="4">
    <source>
        <dbReference type="Google" id="ProtNLM"/>
    </source>
</evidence>
<evidence type="ECO:0000313" key="2">
    <source>
        <dbReference type="EMBL" id="KAF5374400.1"/>
    </source>
</evidence>
<feature type="compositionally biased region" description="Basic residues" evidence="1">
    <location>
        <begin position="273"/>
        <end position="296"/>
    </location>
</feature>
<evidence type="ECO:0000256" key="1">
    <source>
        <dbReference type="SAM" id="MobiDB-lite"/>
    </source>
</evidence>
<dbReference type="OrthoDB" id="3059835at2759"/>
<proteinExistence type="predicted"/>